<accession>A0AAE9XTB5</accession>
<evidence type="ECO:0000256" key="5">
    <source>
        <dbReference type="SAM" id="MobiDB-lite"/>
    </source>
</evidence>
<dbReference type="Gene3D" id="1.25.40.10">
    <property type="entry name" value="Tetratricopeptide repeat domain"/>
    <property type="match status" value="2"/>
</dbReference>
<name>A0AAE9XTB5_9PROT</name>
<dbReference type="RefSeq" id="WP_289504494.1">
    <property type="nucleotide sequence ID" value="NZ_CP116805.1"/>
</dbReference>
<dbReference type="InterPro" id="IPR010817">
    <property type="entry name" value="HemY_N"/>
</dbReference>
<feature type="domain" description="HemY N-terminal" evidence="7">
    <location>
        <begin position="26"/>
        <end position="132"/>
    </location>
</feature>
<keyword evidence="3 6" id="KW-1133">Transmembrane helix</keyword>
<feature type="region of interest" description="Disordered" evidence="5">
    <location>
        <begin position="427"/>
        <end position="451"/>
    </location>
</feature>
<evidence type="ECO:0000313" key="8">
    <source>
        <dbReference type="EMBL" id="WCL54775.1"/>
    </source>
</evidence>
<dbReference type="AlphaFoldDB" id="A0AAE9XTB5"/>
<evidence type="ECO:0000256" key="2">
    <source>
        <dbReference type="ARBA" id="ARBA00022692"/>
    </source>
</evidence>
<dbReference type="InterPro" id="IPR011990">
    <property type="entry name" value="TPR-like_helical_dom_sf"/>
</dbReference>
<dbReference type="KEGG" id="gso:PH603_03255"/>
<dbReference type="Proteomes" id="UP001217500">
    <property type="component" value="Chromosome"/>
</dbReference>
<evidence type="ECO:0000313" key="9">
    <source>
        <dbReference type="Proteomes" id="UP001217500"/>
    </source>
</evidence>
<keyword evidence="4 6" id="KW-0472">Membrane</keyword>
<proteinExistence type="predicted"/>
<evidence type="ECO:0000259" key="7">
    <source>
        <dbReference type="Pfam" id="PF07219"/>
    </source>
</evidence>
<gene>
    <name evidence="8" type="ORF">PH603_03255</name>
</gene>
<comment type="subcellular location">
    <subcellularLocation>
        <location evidence="1">Membrane</location>
    </subcellularLocation>
</comment>
<evidence type="ECO:0000256" key="6">
    <source>
        <dbReference type="SAM" id="Phobius"/>
    </source>
</evidence>
<keyword evidence="2 6" id="KW-0812">Transmembrane</keyword>
<dbReference type="Pfam" id="PF07219">
    <property type="entry name" value="HemY_N"/>
    <property type="match status" value="1"/>
</dbReference>
<reference evidence="8" key="1">
    <citation type="submission" date="2023-01" db="EMBL/GenBank/DDBJ databases">
        <title>The genome sequence of Kordiimonadaceae bacterium 6D33.</title>
        <authorList>
            <person name="Liu Y."/>
        </authorList>
    </citation>
    <scope>NUCLEOTIDE SEQUENCE</scope>
    <source>
        <strain evidence="8">6D33</strain>
    </source>
</reference>
<dbReference type="GO" id="GO:0016020">
    <property type="term" value="C:membrane"/>
    <property type="evidence" value="ECO:0007669"/>
    <property type="project" value="UniProtKB-SubCell"/>
</dbReference>
<organism evidence="8 9">
    <name type="scientific">Gimibacter soli</name>
    <dbReference type="NCBI Taxonomy" id="3024400"/>
    <lineage>
        <taxon>Bacteria</taxon>
        <taxon>Pseudomonadati</taxon>
        <taxon>Pseudomonadota</taxon>
        <taxon>Alphaproteobacteria</taxon>
        <taxon>Kordiimonadales</taxon>
        <taxon>Temperatibacteraceae</taxon>
        <taxon>Gimibacter</taxon>
    </lineage>
</organism>
<sequence length="451" mass="47527">MIRLALAFAIVLLLAWGATFVADNPGAATLAVGPWVIETSVAALLLAAALLMLATALALALYAWMRRDLPVIGSSAAIKRQSRGLDLVNQALVALAAGDHKLARRLADQSTRLLPLMPMVHLIGAEAAMRAGDHEAAQEKFKALEASEAGKLLGLRGLVQEARRAGRSAEALRLARLAFAEQPKSPWVLKTLFALEVAAGNWAEAEAALQKVAKGKLVDTVALTRHKGALAFARGTEAALKGDADAARKFYTAAHKARGDFAPADAALARLDLKEGKIRQAEKRLKAAWGKAPRPALAAAWRDIDPAESAADSLARVRTLTAGNPAHPLSRALIAEGLARTGETDAAITLVEGLLAEVPSRDLWTLRLKLAEKRGEDTTAIEAALAQAGPGLGWECGDCGHRPVAWQPLCPSCGGFDTFDWLEPGTPRAEPQRDGSMLMLMSGGPSGPAVD</sequence>
<keyword evidence="9" id="KW-1185">Reference proteome</keyword>
<evidence type="ECO:0000256" key="3">
    <source>
        <dbReference type="ARBA" id="ARBA00022989"/>
    </source>
</evidence>
<evidence type="ECO:0000256" key="4">
    <source>
        <dbReference type="ARBA" id="ARBA00023136"/>
    </source>
</evidence>
<dbReference type="EMBL" id="CP116805">
    <property type="protein sequence ID" value="WCL54775.1"/>
    <property type="molecule type" value="Genomic_DNA"/>
</dbReference>
<evidence type="ECO:0000256" key="1">
    <source>
        <dbReference type="ARBA" id="ARBA00004370"/>
    </source>
</evidence>
<dbReference type="SUPFAM" id="SSF48452">
    <property type="entry name" value="TPR-like"/>
    <property type="match status" value="2"/>
</dbReference>
<protein>
    <submittedName>
        <fullName evidence="8">Heme biosynthesis HemY N-terminal domain-containing protein</fullName>
    </submittedName>
</protein>
<feature type="transmembrane region" description="Helical" evidence="6">
    <location>
        <begin position="41"/>
        <end position="64"/>
    </location>
</feature>